<protein>
    <submittedName>
        <fullName evidence="1">Uncharacterized protein</fullName>
    </submittedName>
</protein>
<evidence type="ECO:0000313" key="1">
    <source>
        <dbReference type="EMBL" id="SBW17301.1"/>
    </source>
</evidence>
<proteinExistence type="predicted"/>
<accession>A0A1C3NT53</accession>
<name>A0A1C3NT53_9ACTN</name>
<sequence>MEAVLGPEMDAGREVQAVFVRRPGLLHAFLAAVPGGFGLFGRIMEGRSTVANQLRRPGVRAVTAALTR</sequence>
<gene>
    <name evidence="1" type="ORF">FDG2_0154</name>
</gene>
<reference evidence="2" key="1">
    <citation type="submission" date="2016-02" db="EMBL/GenBank/DDBJ databases">
        <authorList>
            <person name="Wibberg D."/>
        </authorList>
    </citation>
    <scope>NUCLEOTIDE SEQUENCE [LARGE SCALE GENOMIC DNA]</scope>
</reference>
<keyword evidence="2" id="KW-1185">Reference proteome</keyword>
<evidence type="ECO:0000313" key="2">
    <source>
        <dbReference type="Proteomes" id="UP000199013"/>
    </source>
</evidence>
<dbReference type="AlphaFoldDB" id="A0A1C3NT53"/>
<organism evidence="1 2">
    <name type="scientific">Candidatus Protofrankia californiensis</name>
    <dbReference type="NCBI Taxonomy" id="1839754"/>
    <lineage>
        <taxon>Bacteria</taxon>
        <taxon>Bacillati</taxon>
        <taxon>Actinomycetota</taxon>
        <taxon>Actinomycetes</taxon>
        <taxon>Frankiales</taxon>
        <taxon>Frankiaceae</taxon>
        <taxon>Protofrankia</taxon>
    </lineage>
</organism>
<dbReference type="Proteomes" id="UP000199013">
    <property type="component" value="Unassembled WGS sequence"/>
</dbReference>
<dbReference type="EMBL" id="FLUV01000060">
    <property type="protein sequence ID" value="SBW17301.1"/>
    <property type="molecule type" value="Genomic_DNA"/>
</dbReference>